<keyword evidence="3" id="KW-1185">Reference proteome</keyword>
<dbReference type="PANTHER" id="PTHR47611">
    <property type="entry name" value="HAT DIMERISATION DOMAIN, C-TERMINAL"/>
    <property type="match status" value="1"/>
</dbReference>
<organism evidence="2 3">
    <name type="scientific">Zootermopsis nevadensis</name>
    <name type="common">Dampwood termite</name>
    <dbReference type="NCBI Taxonomy" id="136037"/>
    <lineage>
        <taxon>Eukaryota</taxon>
        <taxon>Metazoa</taxon>
        <taxon>Ecdysozoa</taxon>
        <taxon>Arthropoda</taxon>
        <taxon>Hexapoda</taxon>
        <taxon>Insecta</taxon>
        <taxon>Pterygota</taxon>
        <taxon>Neoptera</taxon>
        <taxon>Polyneoptera</taxon>
        <taxon>Dictyoptera</taxon>
        <taxon>Blattodea</taxon>
        <taxon>Blattoidea</taxon>
        <taxon>Termitoidae</taxon>
        <taxon>Termopsidae</taxon>
        <taxon>Zootermopsis</taxon>
    </lineage>
</organism>
<evidence type="ECO:0000313" key="3">
    <source>
        <dbReference type="Proteomes" id="UP000027135"/>
    </source>
</evidence>
<dbReference type="InterPro" id="IPR008906">
    <property type="entry name" value="HATC_C_dom"/>
</dbReference>
<feature type="non-terminal residue" evidence="2">
    <location>
        <position position="1"/>
    </location>
</feature>
<dbReference type="GO" id="GO:0046983">
    <property type="term" value="F:protein dimerization activity"/>
    <property type="evidence" value="ECO:0007669"/>
    <property type="project" value="InterPro"/>
</dbReference>
<evidence type="ECO:0000259" key="1">
    <source>
        <dbReference type="Pfam" id="PF05699"/>
    </source>
</evidence>
<protein>
    <recommendedName>
        <fullName evidence="1">HAT C-terminal dimerisation domain-containing protein</fullName>
    </recommendedName>
</protein>
<gene>
    <name evidence="2" type="ORF">L798_07915</name>
</gene>
<feature type="domain" description="HAT C-terminal dimerisation" evidence="1">
    <location>
        <begin position="2"/>
        <end position="80"/>
    </location>
</feature>
<dbReference type="Pfam" id="PF05699">
    <property type="entry name" value="Dimer_Tnp_hAT"/>
    <property type="match status" value="1"/>
</dbReference>
<sequence>ISKYLMEPVLPRHEDPCVWWKDNAWQYHYLQSLAQHYLPIPATTDASERLFSSAGATVTVRTANLNPEHVEQLVFLHHNMKHSMSF</sequence>
<dbReference type="OMA" id="NWWITES"/>
<dbReference type="InParanoid" id="A0A067RVS7"/>
<accession>A0A067RVS7</accession>
<evidence type="ECO:0000313" key="2">
    <source>
        <dbReference type="EMBL" id="KDR23979.1"/>
    </source>
</evidence>
<dbReference type="eggNOG" id="ENOG502RTF4">
    <property type="taxonomic scope" value="Eukaryota"/>
</dbReference>
<dbReference type="EMBL" id="KK852432">
    <property type="protein sequence ID" value="KDR23979.1"/>
    <property type="molecule type" value="Genomic_DNA"/>
</dbReference>
<dbReference type="AlphaFoldDB" id="A0A067RVS7"/>
<dbReference type="SUPFAM" id="SSF53098">
    <property type="entry name" value="Ribonuclease H-like"/>
    <property type="match status" value="1"/>
</dbReference>
<dbReference type="InterPro" id="IPR012337">
    <property type="entry name" value="RNaseH-like_sf"/>
</dbReference>
<name>A0A067RVS7_ZOONE</name>
<dbReference type="PANTHER" id="PTHR47611:SF3">
    <property type="entry name" value="HAT C-TERMINAL DIMERISATION DOMAIN-CONTAINING PROTEIN"/>
    <property type="match status" value="1"/>
</dbReference>
<proteinExistence type="predicted"/>
<dbReference type="Proteomes" id="UP000027135">
    <property type="component" value="Unassembled WGS sequence"/>
</dbReference>
<reference evidence="2 3" key="1">
    <citation type="journal article" date="2014" name="Nat. Commun.">
        <title>Molecular traces of alternative social organization in a termite genome.</title>
        <authorList>
            <person name="Terrapon N."/>
            <person name="Li C."/>
            <person name="Robertson H.M."/>
            <person name="Ji L."/>
            <person name="Meng X."/>
            <person name="Booth W."/>
            <person name="Chen Z."/>
            <person name="Childers C.P."/>
            <person name="Glastad K.M."/>
            <person name="Gokhale K."/>
            <person name="Gowin J."/>
            <person name="Gronenberg W."/>
            <person name="Hermansen R.A."/>
            <person name="Hu H."/>
            <person name="Hunt B.G."/>
            <person name="Huylmans A.K."/>
            <person name="Khalil S.M."/>
            <person name="Mitchell R.D."/>
            <person name="Munoz-Torres M.C."/>
            <person name="Mustard J.A."/>
            <person name="Pan H."/>
            <person name="Reese J.T."/>
            <person name="Scharf M.E."/>
            <person name="Sun F."/>
            <person name="Vogel H."/>
            <person name="Xiao J."/>
            <person name="Yang W."/>
            <person name="Yang Z."/>
            <person name="Yang Z."/>
            <person name="Zhou J."/>
            <person name="Zhu J."/>
            <person name="Brent C.S."/>
            <person name="Elsik C.G."/>
            <person name="Goodisman M.A."/>
            <person name="Liberles D.A."/>
            <person name="Roe R.M."/>
            <person name="Vargo E.L."/>
            <person name="Vilcinskas A."/>
            <person name="Wang J."/>
            <person name="Bornberg-Bauer E."/>
            <person name="Korb J."/>
            <person name="Zhang G."/>
            <person name="Liebig J."/>
        </authorList>
    </citation>
    <scope>NUCLEOTIDE SEQUENCE [LARGE SCALE GENOMIC DNA]</scope>
    <source>
        <tissue evidence="2">Whole organism</tissue>
    </source>
</reference>